<feature type="transmembrane region" description="Helical" evidence="1">
    <location>
        <begin position="162"/>
        <end position="179"/>
    </location>
</feature>
<dbReference type="RefSeq" id="WP_249237246.1">
    <property type="nucleotide sequence ID" value="NZ_CP094473.1"/>
</dbReference>
<sequence>MHNLLSKTVKEKYSVLKVFFLVLLFFGANVFLSFSTDSYSTLSAGFHTAAQDMLERNGRPIIALIYKLHSLSGLPGISFYYISSGLALLFLGIAVWLYQKLLARYSLPENIRILLAFASIANIYIIEYFMFIEKCGFMLAILFNVIAVQCICGFFERKNTHPCNVFLLCAVLAMTLAVFTYQGTVALFVVLSIPFAFYHAKNFREYVCNIISIGVCYAVPVLLAFAAFKWVFNGTRLQTDFNLLANLKEFFGGLWMCNMETFDIFPHYIFLLAVLLILAAAVISARGTDKPAFLEKLHILVLFAAACVFPAATILQGSGWWTPRTVYPLASIAGVLAINSFINHPIQPDSTASVCIAKRVSIAVIAVLLVVQYFGFTRLYIDKYKLNALDESRCCYVGQAISEYEETSGIEIRKIAFYTDAESAIPTYPHLYSHTGDLICSSFNQSWSDLSALNYYLGTNYEKVDPVEKYDIYFSEKNWDHLSQGQLIFDGDTLHLCIY</sequence>
<feature type="transmembrane region" description="Helical" evidence="1">
    <location>
        <begin position="78"/>
        <end position="98"/>
    </location>
</feature>
<dbReference type="Proteomes" id="UP001263246">
    <property type="component" value="Unassembled WGS sequence"/>
</dbReference>
<keyword evidence="1" id="KW-1133">Transmembrane helix</keyword>
<keyword evidence="3" id="KW-1185">Reference proteome</keyword>
<keyword evidence="1" id="KW-0472">Membrane</keyword>
<dbReference type="EMBL" id="JAWHPR010000002">
    <property type="protein sequence ID" value="MDU8687808.1"/>
    <property type="molecule type" value="Genomic_DNA"/>
</dbReference>
<feature type="transmembrane region" description="Helical" evidence="1">
    <location>
        <begin position="362"/>
        <end position="381"/>
    </location>
</feature>
<protein>
    <submittedName>
        <fullName evidence="2">Glucosyltransferase domain-containing protein</fullName>
    </submittedName>
</protein>
<proteinExistence type="predicted"/>
<reference evidence="2 3" key="1">
    <citation type="submission" date="2023-10" db="EMBL/GenBank/DDBJ databases">
        <title>Host Genetic Regulation of Human Gut Microbial Structural Variation.</title>
        <authorList>
            <person name="Harmsen H.J.M."/>
        </authorList>
    </citation>
    <scope>NUCLEOTIDE SEQUENCE [LARGE SCALE GENOMIC DNA]</scope>
    <source>
        <strain evidence="2 3">HTF-F</strain>
    </source>
</reference>
<organism evidence="2 3">
    <name type="scientific">Faecalibacterium wellingii</name>
    <dbReference type="NCBI Taxonomy" id="2929491"/>
    <lineage>
        <taxon>Bacteria</taxon>
        <taxon>Bacillati</taxon>
        <taxon>Bacillota</taxon>
        <taxon>Clostridia</taxon>
        <taxon>Eubacteriales</taxon>
        <taxon>Oscillospiraceae</taxon>
        <taxon>Faecalibacterium</taxon>
    </lineage>
</organism>
<feature type="transmembrane region" description="Helical" evidence="1">
    <location>
        <begin position="137"/>
        <end position="155"/>
    </location>
</feature>
<feature type="transmembrane region" description="Helical" evidence="1">
    <location>
        <begin position="264"/>
        <end position="285"/>
    </location>
</feature>
<evidence type="ECO:0000313" key="2">
    <source>
        <dbReference type="EMBL" id="MDU8687808.1"/>
    </source>
</evidence>
<keyword evidence="1" id="KW-0812">Transmembrane</keyword>
<feature type="transmembrane region" description="Helical" evidence="1">
    <location>
        <begin position="297"/>
        <end position="319"/>
    </location>
</feature>
<comment type="caution">
    <text evidence="2">The sequence shown here is derived from an EMBL/GenBank/DDBJ whole genome shotgun (WGS) entry which is preliminary data.</text>
</comment>
<feature type="transmembrane region" description="Helical" evidence="1">
    <location>
        <begin position="325"/>
        <end position="342"/>
    </location>
</feature>
<feature type="transmembrane region" description="Helical" evidence="1">
    <location>
        <begin position="15"/>
        <end position="34"/>
    </location>
</feature>
<feature type="transmembrane region" description="Helical" evidence="1">
    <location>
        <begin position="110"/>
        <end position="131"/>
    </location>
</feature>
<evidence type="ECO:0000256" key="1">
    <source>
        <dbReference type="SAM" id="Phobius"/>
    </source>
</evidence>
<feature type="transmembrane region" description="Helical" evidence="1">
    <location>
        <begin position="207"/>
        <end position="232"/>
    </location>
</feature>
<accession>A0ABU3TWX2</accession>
<name>A0ABU3TWX2_9FIRM</name>
<gene>
    <name evidence="2" type="ORF">RX402_03450</name>
</gene>
<evidence type="ECO:0000313" key="3">
    <source>
        <dbReference type="Proteomes" id="UP001263246"/>
    </source>
</evidence>